<dbReference type="KEGG" id="gfe:Gferi_08020"/>
<dbReference type="SUPFAM" id="SSF55469">
    <property type="entry name" value="FMN-dependent nitroreductase-like"/>
    <property type="match status" value="1"/>
</dbReference>
<gene>
    <name evidence="2" type="ORF">Gferi_08020</name>
</gene>
<dbReference type="Gene3D" id="3.40.109.30">
    <property type="entry name" value="putative nitroreductase (tm1586), domain 2"/>
    <property type="match status" value="1"/>
</dbReference>
<feature type="domain" description="Putative nitroreductase TM1586" evidence="1">
    <location>
        <begin position="9"/>
        <end position="109"/>
    </location>
</feature>
<dbReference type="Pfam" id="PF14512">
    <property type="entry name" value="TM1586_NiRdase"/>
    <property type="match status" value="2"/>
</dbReference>
<dbReference type="Gene3D" id="3.40.109.10">
    <property type="entry name" value="NADH Oxidase"/>
    <property type="match status" value="1"/>
</dbReference>
<organism evidence="2 3">
    <name type="scientific">Geosporobacter ferrireducens</name>
    <dbReference type="NCBI Taxonomy" id="1424294"/>
    <lineage>
        <taxon>Bacteria</taxon>
        <taxon>Bacillati</taxon>
        <taxon>Bacillota</taxon>
        <taxon>Clostridia</taxon>
        <taxon>Peptostreptococcales</taxon>
        <taxon>Thermotaleaceae</taxon>
        <taxon>Geosporobacter</taxon>
    </lineage>
</organism>
<dbReference type="OrthoDB" id="9814075at2"/>
<dbReference type="RefSeq" id="WP_069975295.1">
    <property type="nucleotide sequence ID" value="NZ_CP017269.1"/>
</dbReference>
<dbReference type="AlphaFoldDB" id="A0A1D8GF37"/>
<dbReference type="InterPro" id="IPR000415">
    <property type="entry name" value="Nitroreductase-like"/>
</dbReference>
<feature type="domain" description="Putative nitroreductase TM1586" evidence="1">
    <location>
        <begin position="141"/>
        <end position="254"/>
    </location>
</feature>
<dbReference type="Proteomes" id="UP000095743">
    <property type="component" value="Chromosome"/>
</dbReference>
<dbReference type="STRING" id="1424294.Gferi_08020"/>
<proteinExistence type="predicted"/>
<dbReference type="InterPro" id="IPR029478">
    <property type="entry name" value="TM1586_NiRdase"/>
</dbReference>
<evidence type="ECO:0000313" key="3">
    <source>
        <dbReference type="Proteomes" id="UP000095743"/>
    </source>
</evidence>
<accession>A0A1D8GF37</accession>
<evidence type="ECO:0000313" key="2">
    <source>
        <dbReference type="EMBL" id="AOT69525.1"/>
    </source>
</evidence>
<reference evidence="2 3" key="1">
    <citation type="submission" date="2016-09" db="EMBL/GenBank/DDBJ databases">
        <title>Genomic analysis reveals versatility of anaerobic energy metabolism of Geosporobacter ferrireducens IRF9 of phylum Firmicutes.</title>
        <authorList>
            <person name="Kim S.-J."/>
        </authorList>
    </citation>
    <scope>NUCLEOTIDE SEQUENCE [LARGE SCALE GENOMIC DNA]</scope>
    <source>
        <strain evidence="2 3">IRF9</strain>
    </source>
</reference>
<dbReference type="GO" id="GO:0016491">
    <property type="term" value="F:oxidoreductase activity"/>
    <property type="evidence" value="ECO:0007669"/>
    <property type="project" value="InterPro"/>
</dbReference>
<evidence type="ECO:0000259" key="1">
    <source>
        <dbReference type="Pfam" id="PF14512"/>
    </source>
</evidence>
<dbReference type="EMBL" id="CP017269">
    <property type="protein sequence ID" value="AOT69525.1"/>
    <property type="molecule type" value="Genomic_DNA"/>
</dbReference>
<sequence length="279" mass="32253">MLKNIDWENTINSRRSIRSFEMRPVEEEKMHMLQSFIGGMKMPFRHNVTIRMFKANPNKKLYTAFSSPPDNVAFITTTDNCSIATAGFIGEILILYATSLGLSTCWYGHYLLTELERVMPHLGAYTELENAKWGYGKGEVEGERAICITPLGYWKQEGVRLIDRMQTSFFSHKRKQISELMENDIKEENLPPEILYALDLARKAPSAANRQHWRFTVSSDFKTISIAMPVGYKHIKWEHPNVDIGICASHFWLGLKIKNIDCKVSLREEQGRVVWIFEI</sequence>
<protein>
    <recommendedName>
        <fullName evidence="1">Putative nitroreductase TM1586 domain-containing protein</fullName>
    </recommendedName>
</protein>
<keyword evidence="3" id="KW-1185">Reference proteome</keyword>
<name>A0A1D8GF37_9FIRM</name>